<evidence type="ECO:0000256" key="1">
    <source>
        <dbReference type="SAM" id="MobiDB-lite"/>
    </source>
</evidence>
<name>A0A0A9FBU4_ARUDO</name>
<feature type="region of interest" description="Disordered" evidence="1">
    <location>
        <begin position="77"/>
        <end position="97"/>
    </location>
</feature>
<proteinExistence type="predicted"/>
<accession>A0A0A9FBU4</accession>
<dbReference type="AlphaFoldDB" id="A0A0A9FBU4"/>
<protein>
    <submittedName>
        <fullName evidence="2">Uncharacterized protein</fullName>
    </submittedName>
</protein>
<feature type="compositionally biased region" description="Basic and acidic residues" evidence="1">
    <location>
        <begin position="38"/>
        <end position="48"/>
    </location>
</feature>
<reference evidence="2" key="2">
    <citation type="journal article" date="2015" name="Data Brief">
        <title>Shoot transcriptome of the giant reed, Arundo donax.</title>
        <authorList>
            <person name="Barrero R.A."/>
            <person name="Guerrero F.D."/>
            <person name="Moolhuijzen P."/>
            <person name="Goolsby J.A."/>
            <person name="Tidwell J."/>
            <person name="Bellgard S.E."/>
            <person name="Bellgard M.I."/>
        </authorList>
    </citation>
    <scope>NUCLEOTIDE SEQUENCE</scope>
    <source>
        <tissue evidence="2">Shoot tissue taken approximately 20 cm above the soil surface</tissue>
    </source>
</reference>
<reference evidence="2" key="1">
    <citation type="submission" date="2014-09" db="EMBL/GenBank/DDBJ databases">
        <authorList>
            <person name="Magalhaes I.L.F."/>
            <person name="Oliveira U."/>
            <person name="Santos F.R."/>
            <person name="Vidigal T.H.D.A."/>
            <person name="Brescovit A.D."/>
            <person name="Santos A.J."/>
        </authorList>
    </citation>
    <scope>NUCLEOTIDE SEQUENCE</scope>
    <source>
        <tissue evidence="2">Shoot tissue taken approximately 20 cm above the soil surface</tissue>
    </source>
</reference>
<feature type="region of interest" description="Disordered" evidence="1">
    <location>
        <begin position="1"/>
        <end position="52"/>
    </location>
</feature>
<organism evidence="2">
    <name type="scientific">Arundo donax</name>
    <name type="common">Giant reed</name>
    <name type="synonym">Donax arundinaceus</name>
    <dbReference type="NCBI Taxonomy" id="35708"/>
    <lineage>
        <taxon>Eukaryota</taxon>
        <taxon>Viridiplantae</taxon>
        <taxon>Streptophyta</taxon>
        <taxon>Embryophyta</taxon>
        <taxon>Tracheophyta</taxon>
        <taxon>Spermatophyta</taxon>
        <taxon>Magnoliopsida</taxon>
        <taxon>Liliopsida</taxon>
        <taxon>Poales</taxon>
        <taxon>Poaceae</taxon>
        <taxon>PACMAD clade</taxon>
        <taxon>Arundinoideae</taxon>
        <taxon>Arundineae</taxon>
        <taxon>Arundo</taxon>
    </lineage>
</organism>
<feature type="compositionally biased region" description="Pro residues" evidence="1">
    <location>
        <begin position="1"/>
        <end position="10"/>
    </location>
</feature>
<sequence length="97" mass="10705">MDVPCHPPPSLRRRAASPGATVARADDGEDREGGGVPGERDRHPHEQAARVPVQERPVHLRQLRRGLALRVAPVHHHVGAGRRLPEPAHPVPRRLDH</sequence>
<dbReference type="EMBL" id="GBRH01192168">
    <property type="protein sequence ID" value="JAE05728.1"/>
    <property type="molecule type" value="Transcribed_RNA"/>
</dbReference>
<evidence type="ECO:0000313" key="2">
    <source>
        <dbReference type="EMBL" id="JAE05728.1"/>
    </source>
</evidence>